<evidence type="ECO:0000313" key="2">
    <source>
        <dbReference type="Proteomes" id="UP000276133"/>
    </source>
</evidence>
<dbReference type="AlphaFoldDB" id="A0A3M7P3Y6"/>
<keyword evidence="2" id="KW-1185">Reference proteome</keyword>
<dbReference type="Proteomes" id="UP000276133">
    <property type="component" value="Unassembled WGS sequence"/>
</dbReference>
<comment type="caution">
    <text evidence="1">The sequence shown here is derived from an EMBL/GenBank/DDBJ whole genome shotgun (WGS) entry which is preliminary data.</text>
</comment>
<evidence type="ECO:0000313" key="1">
    <source>
        <dbReference type="EMBL" id="RMZ93649.1"/>
    </source>
</evidence>
<reference evidence="1 2" key="1">
    <citation type="journal article" date="2018" name="Sci. Rep.">
        <title>Genomic signatures of local adaptation to the degree of environmental predictability in rotifers.</title>
        <authorList>
            <person name="Franch-Gras L."/>
            <person name="Hahn C."/>
            <person name="Garcia-Roger E.M."/>
            <person name="Carmona M.J."/>
            <person name="Serra M."/>
            <person name="Gomez A."/>
        </authorList>
    </citation>
    <scope>NUCLEOTIDE SEQUENCE [LARGE SCALE GENOMIC DNA]</scope>
    <source>
        <strain evidence="1">HYR1</strain>
    </source>
</reference>
<sequence length="97" mass="10886">MPTVLKFVLDDECPLSSLSLFNRVVLPMACTPTNINFTRFMSEVLVFCLIKASNCTSLMLGHDLRSKFQSLVSQPSLGEIFLSSKLDDAFRCDKFSK</sequence>
<organism evidence="1 2">
    <name type="scientific">Brachionus plicatilis</name>
    <name type="common">Marine rotifer</name>
    <name type="synonym">Brachionus muelleri</name>
    <dbReference type="NCBI Taxonomy" id="10195"/>
    <lineage>
        <taxon>Eukaryota</taxon>
        <taxon>Metazoa</taxon>
        <taxon>Spiralia</taxon>
        <taxon>Gnathifera</taxon>
        <taxon>Rotifera</taxon>
        <taxon>Eurotatoria</taxon>
        <taxon>Monogononta</taxon>
        <taxon>Pseudotrocha</taxon>
        <taxon>Ploima</taxon>
        <taxon>Brachionidae</taxon>
        <taxon>Brachionus</taxon>
    </lineage>
</organism>
<accession>A0A3M7P3Y6</accession>
<gene>
    <name evidence="1" type="ORF">BpHYR1_012446</name>
</gene>
<dbReference type="EMBL" id="REGN01013649">
    <property type="protein sequence ID" value="RMZ93649.1"/>
    <property type="molecule type" value="Genomic_DNA"/>
</dbReference>
<protein>
    <submittedName>
        <fullName evidence="1">Uncharacterized protein</fullName>
    </submittedName>
</protein>
<name>A0A3M7P3Y6_BRAPC</name>
<proteinExistence type="predicted"/>